<sequence length="80" mass="9479">MGKNSQGSLGKKLKSKKKTRRERERERERERQCWLIGSRSNGVPHSFWNIGGWDRKLRNRRFEQLKQVHPSDMTGKLSKG</sequence>
<organism evidence="2 3">
    <name type="scientific">Ricinus communis</name>
    <name type="common">Castor bean</name>
    <dbReference type="NCBI Taxonomy" id="3988"/>
    <lineage>
        <taxon>Eukaryota</taxon>
        <taxon>Viridiplantae</taxon>
        <taxon>Streptophyta</taxon>
        <taxon>Embryophyta</taxon>
        <taxon>Tracheophyta</taxon>
        <taxon>Spermatophyta</taxon>
        <taxon>Magnoliopsida</taxon>
        <taxon>eudicotyledons</taxon>
        <taxon>Gunneridae</taxon>
        <taxon>Pentapetalae</taxon>
        <taxon>rosids</taxon>
        <taxon>fabids</taxon>
        <taxon>Malpighiales</taxon>
        <taxon>Euphorbiaceae</taxon>
        <taxon>Acalyphoideae</taxon>
        <taxon>Acalypheae</taxon>
        <taxon>Ricinus</taxon>
    </lineage>
</organism>
<dbReference type="EMBL" id="EQ974594">
    <property type="protein sequence ID" value="EEF28611.1"/>
    <property type="molecule type" value="Genomic_DNA"/>
</dbReference>
<protein>
    <submittedName>
        <fullName evidence="2">Uncharacterized protein</fullName>
    </submittedName>
</protein>
<feature type="region of interest" description="Disordered" evidence="1">
    <location>
        <begin position="1"/>
        <end position="30"/>
    </location>
</feature>
<keyword evidence="3" id="KW-1185">Reference proteome</keyword>
<name>B9T697_RICCO</name>
<feature type="compositionally biased region" description="Basic residues" evidence="1">
    <location>
        <begin position="11"/>
        <end position="20"/>
    </location>
</feature>
<proteinExistence type="predicted"/>
<feature type="compositionally biased region" description="Basic and acidic residues" evidence="1">
    <location>
        <begin position="21"/>
        <end position="30"/>
    </location>
</feature>
<accession>B9T697</accession>
<evidence type="ECO:0000256" key="1">
    <source>
        <dbReference type="SAM" id="MobiDB-lite"/>
    </source>
</evidence>
<dbReference type="InParanoid" id="B9T697"/>
<evidence type="ECO:0000313" key="2">
    <source>
        <dbReference type="EMBL" id="EEF28611.1"/>
    </source>
</evidence>
<reference evidence="3" key="1">
    <citation type="journal article" date="2010" name="Nat. Biotechnol.">
        <title>Draft genome sequence of the oilseed species Ricinus communis.</title>
        <authorList>
            <person name="Chan A.P."/>
            <person name="Crabtree J."/>
            <person name="Zhao Q."/>
            <person name="Lorenzi H."/>
            <person name="Orvis J."/>
            <person name="Puiu D."/>
            <person name="Melake-Berhan A."/>
            <person name="Jones K.M."/>
            <person name="Redman J."/>
            <person name="Chen G."/>
            <person name="Cahoon E.B."/>
            <person name="Gedil M."/>
            <person name="Stanke M."/>
            <person name="Haas B.J."/>
            <person name="Wortman J.R."/>
            <person name="Fraser-Liggett C.M."/>
            <person name="Ravel J."/>
            <person name="Rabinowicz P.D."/>
        </authorList>
    </citation>
    <scope>NUCLEOTIDE SEQUENCE [LARGE SCALE GENOMIC DNA]</scope>
    <source>
        <strain evidence="3">cv. Hale</strain>
    </source>
</reference>
<evidence type="ECO:0000313" key="3">
    <source>
        <dbReference type="Proteomes" id="UP000008311"/>
    </source>
</evidence>
<dbReference type="Proteomes" id="UP000008311">
    <property type="component" value="Unassembled WGS sequence"/>
</dbReference>
<dbReference type="AlphaFoldDB" id="B9T697"/>
<gene>
    <name evidence="2" type="ORF">RCOM_0139950</name>
</gene>